<organism evidence="1 2">
    <name type="scientific">Lunatimonas lonarensis</name>
    <dbReference type="NCBI Taxonomy" id="1232681"/>
    <lineage>
        <taxon>Bacteria</taxon>
        <taxon>Pseudomonadati</taxon>
        <taxon>Bacteroidota</taxon>
        <taxon>Cytophagia</taxon>
        <taxon>Cytophagales</taxon>
        <taxon>Cyclobacteriaceae</taxon>
    </lineage>
</organism>
<protein>
    <submittedName>
        <fullName evidence="1">Uncharacterized protein</fullName>
    </submittedName>
</protein>
<reference evidence="1 2" key="1">
    <citation type="submission" date="2013-02" db="EMBL/GenBank/DDBJ databases">
        <title>A novel strain isolated from Lonar lake, Maharashtra, India.</title>
        <authorList>
            <person name="Singh A."/>
        </authorList>
    </citation>
    <scope>NUCLEOTIDE SEQUENCE [LARGE SCALE GENOMIC DNA]</scope>
    <source>
        <strain evidence="1 2">AK24</strain>
    </source>
</reference>
<gene>
    <name evidence="1" type="ORF">ADIS_1120</name>
</gene>
<dbReference type="Proteomes" id="UP000013909">
    <property type="component" value="Unassembled WGS sequence"/>
</dbReference>
<sequence>MVIGTNHRIFAFGIHSFIHLIHPYTGYFPTKIPETSLLVFRESLIFGTTINPNLADEPLQNDS</sequence>
<dbReference type="STRING" id="1232681.ADIS_1120"/>
<dbReference type="EMBL" id="AQHR01000040">
    <property type="protein sequence ID" value="EON78257.1"/>
    <property type="molecule type" value="Genomic_DNA"/>
</dbReference>
<accession>R7ZVZ4</accession>
<proteinExistence type="predicted"/>
<name>R7ZVZ4_9BACT</name>
<comment type="caution">
    <text evidence="1">The sequence shown here is derived from an EMBL/GenBank/DDBJ whole genome shotgun (WGS) entry which is preliminary data.</text>
</comment>
<evidence type="ECO:0000313" key="1">
    <source>
        <dbReference type="EMBL" id="EON78257.1"/>
    </source>
</evidence>
<keyword evidence="2" id="KW-1185">Reference proteome</keyword>
<evidence type="ECO:0000313" key="2">
    <source>
        <dbReference type="Proteomes" id="UP000013909"/>
    </source>
</evidence>
<dbReference type="AlphaFoldDB" id="R7ZVZ4"/>